<evidence type="ECO:0000313" key="2">
    <source>
        <dbReference type="EMBL" id="RRB09844.1"/>
    </source>
</evidence>
<evidence type="ECO:0000313" key="3">
    <source>
        <dbReference type="Proteomes" id="UP000274271"/>
    </source>
</evidence>
<name>A0A3P1CAF4_9BACT</name>
<protein>
    <recommendedName>
        <fullName evidence="4">T9SS C-terminal target domain-containing protein</fullName>
    </recommendedName>
</protein>
<reference evidence="2 3" key="1">
    <citation type="submission" date="2018-11" db="EMBL/GenBank/DDBJ databases">
        <authorList>
            <person name="Zhou Z."/>
            <person name="Wang G."/>
        </authorList>
    </citation>
    <scope>NUCLEOTIDE SEQUENCE [LARGE SCALE GENOMIC DNA]</scope>
    <source>
        <strain evidence="2 3">KCTC42998</strain>
    </source>
</reference>
<dbReference type="RefSeq" id="WP_124910585.1">
    <property type="nucleotide sequence ID" value="NZ_RQJP01000008.1"/>
</dbReference>
<feature type="signal peptide" evidence="1">
    <location>
        <begin position="1"/>
        <end position="22"/>
    </location>
</feature>
<accession>A0A3P1CAF4</accession>
<feature type="chain" id="PRO_5018239686" description="T9SS C-terminal target domain-containing protein" evidence="1">
    <location>
        <begin position="23"/>
        <end position="133"/>
    </location>
</feature>
<sequence>MKTLIKSLLVAFALTAVTCAVSQAETNQPNGQPKKIAAFQSSLYTTTEGKIQIALHKETSGKVLVRLTNRAGTEFFAEQIGKRRQAARLRLDVSALPDGVYQVSISNGVQTTTQELTLATRQTKAAPRLVAVN</sequence>
<organism evidence="2 3">
    <name type="scientific">Larkinella knui</name>
    <dbReference type="NCBI Taxonomy" id="2025310"/>
    <lineage>
        <taxon>Bacteria</taxon>
        <taxon>Pseudomonadati</taxon>
        <taxon>Bacteroidota</taxon>
        <taxon>Cytophagia</taxon>
        <taxon>Cytophagales</taxon>
        <taxon>Spirosomataceae</taxon>
        <taxon>Larkinella</taxon>
    </lineage>
</organism>
<comment type="caution">
    <text evidence="2">The sequence shown here is derived from an EMBL/GenBank/DDBJ whole genome shotgun (WGS) entry which is preliminary data.</text>
</comment>
<dbReference type="Proteomes" id="UP000274271">
    <property type="component" value="Unassembled WGS sequence"/>
</dbReference>
<dbReference type="OrthoDB" id="961604at2"/>
<dbReference type="EMBL" id="RQJP01000008">
    <property type="protein sequence ID" value="RRB09844.1"/>
    <property type="molecule type" value="Genomic_DNA"/>
</dbReference>
<dbReference type="AlphaFoldDB" id="A0A3P1CAF4"/>
<keyword evidence="1" id="KW-0732">Signal</keyword>
<evidence type="ECO:0008006" key="4">
    <source>
        <dbReference type="Google" id="ProtNLM"/>
    </source>
</evidence>
<proteinExistence type="predicted"/>
<keyword evidence="3" id="KW-1185">Reference proteome</keyword>
<evidence type="ECO:0000256" key="1">
    <source>
        <dbReference type="SAM" id="SignalP"/>
    </source>
</evidence>
<gene>
    <name evidence="2" type="ORF">EHT87_30455</name>
</gene>